<keyword evidence="2" id="KW-1185">Reference proteome</keyword>
<evidence type="ECO:0000313" key="2">
    <source>
        <dbReference type="Proteomes" id="UP000321793"/>
    </source>
</evidence>
<protein>
    <recommendedName>
        <fullName evidence="3">Lipoprotein</fullName>
    </recommendedName>
</protein>
<organism evidence="1 2">
    <name type="scientific">Knoellia locipacati</name>
    <dbReference type="NCBI Taxonomy" id="882824"/>
    <lineage>
        <taxon>Bacteria</taxon>
        <taxon>Bacillati</taxon>
        <taxon>Actinomycetota</taxon>
        <taxon>Actinomycetes</taxon>
        <taxon>Micrococcales</taxon>
        <taxon>Intrasporangiaceae</taxon>
        <taxon>Knoellia</taxon>
    </lineage>
</organism>
<dbReference type="PROSITE" id="PS51257">
    <property type="entry name" value="PROKAR_LIPOPROTEIN"/>
    <property type="match status" value="1"/>
</dbReference>
<name>A0A512SVR9_9MICO</name>
<evidence type="ECO:0000313" key="1">
    <source>
        <dbReference type="EMBL" id="GEQ12056.1"/>
    </source>
</evidence>
<dbReference type="Proteomes" id="UP000321793">
    <property type="component" value="Unassembled WGS sequence"/>
</dbReference>
<gene>
    <name evidence="1" type="ORF">KLO01_01030</name>
</gene>
<sequence length="165" mass="17409">MTPLLRTTRGTAALAAVTAVVLGSLAACGWGGAEPASRLAAGWSQGNYRDLHEGPDNPGLRTRLVNDEGQRRELLGLLPTAIPAAERAKVQSVDLAQEVIVVGVYPNCASTSHVTAQEGSLRLVVERDEGTMCTWAPTQVDVWAVSREGLSAPIVLRDQRGAPTT</sequence>
<reference evidence="1 2" key="1">
    <citation type="submission" date="2019-07" db="EMBL/GenBank/DDBJ databases">
        <title>Whole genome shotgun sequence of Knoellia locipacati NBRC 109775.</title>
        <authorList>
            <person name="Hosoyama A."/>
            <person name="Uohara A."/>
            <person name="Ohji S."/>
            <person name="Ichikawa N."/>
        </authorList>
    </citation>
    <scope>NUCLEOTIDE SEQUENCE [LARGE SCALE GENOMIC DNA]</scope>
    <source>
        <strain evidence="1 2">NBRC 109775</strain>
    </source>
</reference>
<accession>A0A512SVR9</accession>
<dbReference type="RefSeq" id="WP_147061603.1">
    <property type="nucleotide sequence ID" value="NZ_BAABDN010000001.1"/>
</dbReference>
<dbReference type="AlphaFoldDB" id="A0A512SVR9"/>
<comment type="caution">
    <text evidence="1">The sequence shown here is derived from an EMBL/GenBank/DDBJ whole genome shotgun (WGS) entry which is preliminary data.</text>
</comment>
<evidence type="ECO:0008006" key="3">
    <source>
        <dbReference type="Google" id="ProtNLM"/>
    </source>
</evidence>
<dbReference type="EMBL" id="BKBA01000002">
    <property type="protein sequence ID" value="GEQ12056.1"/>
    <property type="molecule type" value="Genomic_DNA"/>
</dbReference>
<proteinExistence type="predicted"/>
<dbReference type="OrthoDB" id="4833260at2"/>